<evidence type="ECO:0000313" key="1">
    <source>
        <dbReference type="EMBL" id="PRX41571.1"/>
    </source>
</evidence>
<comment type="caution">
    <text evidence="1">The sequence shown here is derived from an EMBL/GenBank/DDBJ whole genome shotgun (WGS) entry which is preliminary data.</text>
</comment>
<organism evidence="1 2">
    <name type="scientific">Nonomuraea fuscirosea</name>
    <dbReference type="NCBI Taxonomy" id="1291556"/>
    <lineage>
        <taxon>Bacteria</taxon>
        <taxon>Bacillati</taxon>
        <taxon>Actinomycetota</taxon>
        <taxon>Actinomycetes</taxon>
        <taxon>Streptosporangiales</taxon>
        <taxon>Streptosporangiaceae</taxon>
        <taxon>Nonomuraea</taxon>
    </lineage>
</organism>
<proteinExistence type="predicted"/>
<dbReference type="Proteomes" id="UP000238312">
    <property type="component" value="Unassembled WGS sequence"/>
</dbReference>
<name>A0A2T0LGV2_9ACTN</name>
<evidence type="ECO:0000313" key="2">
    <source>
        <dbReference type="Proteomes" id="UP000238312"/>
    </source>
</evidence>
<keyword evidence="2" id="KW-1185">Reference proteome</keyword>
<accession>A0A2T0LGV2</accession>
<reference evidence="1 2" key="1">
    <citation type="submission" date="2018-03" db="EMBL/GenBank/DDBJ databases">
        <title>Genomic Encyclopedia of Type Strains, Phase III (KMG-III): the genomes of soil and plant-associated and newly described type strains.</title>
        <authorList>
            <person name="Whitman W."/>
        </authorList>
    </citation>
    <scope>NUCLEOTIDE SEQUENCE [LARGE SCALE GENOMIC DNA]</scope>
    <source>
        <strain evidence="1 2">CGMCC 4.7104</strain>
    </source>
</reference>
<dbReference type="AlphaFoldDB" id="A0A2T0LGV2"/>
<dbReference type="EMBL" id="PVNG01000074">
    <property type="protein sequence ID" value="PRX41571.1"/>
    <property type="molecule type" value="Genomic_DNA"/>
</dbReference>
<gene>
    <name evidence="1" type="ORF">B0I32_1742</name>
</gene>
<protein>
    <submittedName>
        <fullName evidence="1">Uncharacterized protein</fullName>
    </submittedName>
</protein>
<sequence length="73" mass="7937">MGIGPHVVLVNVRRPLAGEGGADAGDLSHLKAMDYTREQAARRVHGGMTSPPTDFTVWLRDMRSALDYDDLDG</sequence>